<evidence type="ECO:0000313" key="3">
    <source>
        <dbReference type="Proteomes" id="UP000601108"/>
    </source>
</evidence>
<proteinExistence type="predicted"/>
<keyword evidence="3" id="KW-1185">Reference proteome</keyword>
<gene>
    <name evidence="2" type="ORF">GCM10007384_36490</name>
</gene>
<reference evidence="2 3" key="1">
    <citation type="journal article" date="2014" name="Int. J. Syst. Evol. Microbiol.">
        <title>Complete genome sequence of Corynebacterium casei LMG S-19264T (=DSM 44701T), isolated from a smear-ripened cheese.</title>
        <authorList>
            <consortium name="US DOE Joint Genome Institute (JGI-PGF)"/>
            <person name="Walter F."/>
            <person name="Albersmeier A."/>
            <person name="Kalinowski J."/>
            <person name="Ruckert C."/>
        </authorList>
    </citation>
    <scope>NUCLEOTIDE SEQUENCE [LARGE SCALE GENOMIC DNA]</scope>
    <source>
        <strain evidence="2 3">KCTC 12285</strain>
    </source>
</reference>
<name>A0A918K0U9_9FLAO</name>
<dbReference type="EMBL" id="BMWS01000034">
    <property type="protein sequence ID" value="GGX32338.1"/>
    <property type="molecule type" value="Genomic_DNA"/>
</dbReference>
<dbReference type="AlphaFoldDB" id="A0A918K0U9"/>
<accession>A0A918K0U9</accession>
<protein>
    <submittedName>
        <fullName evidence="2">Uncharacterized protein</fullName>
    </submittedName>
</protein>
<sequence length="336" mass="39758">MPKKPFSILIDDGNHSEIPVSSPQRDKRPHFSLSTEKIEKPSEKIPFSRKLQYWLIENKTRFLHRTYGIYINYNDQKTIQYLFEVKCTGYKKGLRYYTLSRKRFFKDGKQLEGFMEQLAEQSANCLYPLQVSVNKHGQIISVDNQEAIKERWETKQKELAKRYIGVPFINHCKNITNAIHSPKNLLKSLHNDVVYDILFSKLYINYTNKFTQPLEKQFKWFSGIHKLHFYGNQTVSPIIKENNRIVIHYQGGMQSASGLDQGETAIGYELDAKDHTLLRVDGTVKYTQHNTDKTIQFKAIWQKDMDQTEQRKIEDEKKNGIYIDPNVEKKWYEFWK</sequence>
<organism evidence="2 3">
    <name type="scientific">Aquimarina muelleri</name>
    <dbReference type="NCBI Taxonomy" id="279356"/>
    <lineage>
        <taxon>Bacteria</taxon>
        <taxon>Pseudomonadati</taxon>
        <taxon>Bacteroidota</taxon>
        <taxon>Flavobacteriia</taxon>
        <taxon>Flavobacteriales</taxon>
        <taxon>Flavobacteriaceae</taxon>
        <taxon>Aquimarina</taxon>
    </lineage>
</organism>
<dbReference type="RefSeq" id="WP_027413631.1">
    <property type="nucleotide sequence ID" value="NZ_BMWS01000034.1"/>
</dbReference>
<evidence type="ECO:0000256" key="1">
    <source>
        <dbReference type="SAM" id="MobiDB-lite"/>
    </source>
</evidence>
<dbReference type="Proteomes" id="UP000601108">
    <property type="component" value="Unassembled WGS sequence"/>
</dbReference>
<comment type="caution">
    <text evidence="2">The sequence shown here is derived from an EMBL/GenBank/DDBJ whole genome shotgun (WGS) entry which is preliminary data.</text>
</comment>
<feature type="region of interest" description="Disordered" evidence="1">
    <location>
        <begin position="11"/>
        <end position="35"/>
    </location>
</feature>
<evidence type="ECO:0000313" key="2">
    <source>
        <dbReference type="EMBL" id="GGX32338.1"/>
    </source>
</evidence>